<organism evidence="1 2">
    <name type="scientific">Rangifer tarandus platyrhynchus</name>
    <name type="common">Svalbard reindeer</name>
    <dbReference type="NCBI Taxonomy" id="3082113"/>
    <lineage>
        <taxon>Eukaryota</taxon>
        <taxon>Metazoa</taxon>
        <taxon>Chordata</taxon>
        <taxon>Craniata</taxon>
        <taxon>Vertebrata</taxon>
        <taxon>Euteleostomi</taxon>
        <taxon>Mammalia</taxon>
        <taxon>Eutheria</taxon>
        <taxon>Laurasiatheria</taxon>
        <taxon>Artiodactyla</taxon>
        <taxon>Ruminantia</taxon>
        <taxon>Pecora</taxon>
        <taxon>Cervidae</taxon>
        <taxon>Odocoileinae</taxon>
        <taxon>Rangifer</taxon>
    </lineage>
</organism>
<name>A0ACB1MJN1_RANTA</name>
<protein>
    <submittedName>
        <fullName evidence="1">Uncharacterized protein</fullName>
    </submittedName>
</protein>
<dbReference type="Proteomes" id="UP001162501">
    <property type="component" value="Chromosome 34"/>
</dbReference>
<proteinExistence type="predicted"/>
<evidence type="ECO:0000313" key="1">
    <source>
        <dbReference type="EMBL" id="CAN0500585.1"/>
    </source>
</evidence>
<sequence length="106" mass="11989">MRITTSASGIVRGERAGVQLNSCWAILPEVEMQTDLPSRAPDLLKRAFSLFKERHRSRPVKREDYSVHRRRCGFISDSAAQPVGASAWDLRSVKDLNFKVPHEALL</sequence>
<gene>
    <name evidence="1" type="ORF">MRATA1EN22A_LOCUS22262</name>
</gene>
<reference evidence="1" key="1">
    <citation type="submission" date="2025-03" db="EMBL/GenBank/DDBJ databases">
        <authorList>
            <consortium name="ELIXIR-Norway"/>
            <consortium name="Elixir Norway"/>
        </authorList>
    </citation>
    <scope>NUCLEOTIDE SEQUENCE</scope>
</reference>
<accession>A0ACB1MJN1</accession>
<evidence type="ECO:0000313" key="2">
    <source>
        <dbReference type="Proteomes" id="UP001162501"/>
    </source>
</evidence>
<dbReference type="EMBL" id="OZ243562">
    <property type="protein sequence ID" value="CAN0500585.1"/>
    <property type="molecule type" value="Genomic_DNA"/>
</dbReference>